<dbReference type="GO" id="GO:0030091">
    <property type="term" value="P:protein repair"/>
    <property type="evidence" value="ECO:0007669"/>
    <property type="project" value="UniProtKB-UniRule"/>
</dbReference>
<evidence type="ECO:0000259" key="9">
    <source>
        <dbReference type="Pfam" id="PF01794"/>
    </source>
</evidence>
<comment type="subcellular location">
    <subcellularLocation>
        <location evidence="8">Cell membrane</location>
        <topology evidence="8">Multi-pass membrane protein</topology>
    </subcellularLocation>
    <subcellularLocation>
        <location evidence="1">Membrane</location>
        <topology evidence="1">Multi-pass membrane protein</topology>
    </subcellularLocation>
</comment>
<dbReference type="PANTHER" id="PTHR36964:SF1">
    <property type="entry name" value="PROTEIN-METHIONINE-SULFOXIDE REDUCTASE HEME-BINDING SUBUNIT MSRQ"/>
    <property type="match status" value="1"/>
</dbReference>
<keyword evidence="8" id="KW-0249">Electron transport</keyword>
<evidence type="ECO:0000256" key="6">
    <source>
        <dbReference type="ARBA" id="ARBA00023004"/>
    </source>
</evidence>
<comment type="cofactor">
    <cofactor evidence="8">
        <name>FMN</name>
        <dbReference type="ChEBI" id="CHEBI:58210"/>
    </cofactor>
    <text evidence="8">Binds 1 FMN per subunit.</text>
</comment>
<dbReference type="GO" id="GO:0046872">
    <property type="term" value="F:metal ion binding"/>
    <property type="evidence" value="ECO:0007669"/>
    <property type="project" value="UniProtKB-KW"/>
</dbReference>
<proteinExistence type="inferred from homology"/>
<feature type="transmembrane region" description="Helical" evidence="8">
    <location>
        <begin position="161"/>
        <end position="179"/>
    </location>
</feature>
<dbReference type="InterPro" id="IPR013130">
    <property type="entry name" value="Fe3_Rdtase_TM_dom"/>
</dbReference>
<feature type="transmembrane region" description="Helical" evidence="8">
    <location>
        <begin position="98"/>
        <end position="122"/>
    </location>
</feature>
<name>A0A4P6P770_9GAMM</name>
<dbReference type="GO" id="GO:0020037">
    <property type="term" value="F:heme binding"/>
    <property type="evidence" value="ECO:0007669"/>
    <property type="project" value="UniProtKB-UniRule"/>
</dbReference>
<dbReference type="EMBL" id="CP034759">
    <property type="protein sequence ID" value="QBG37501.1"/>
    <property type="molecule type" value="Genomic_DNA"/>
</dbReference>
<dbReference type="GO" id="GO:0005886">
    <property type="term" value="C:plasma membrane"/>
    <property type="evidence" value="ECO:0007669"/>
    <property type="project" value="UniProtKB-SubCell"/>
</dbReference>
<dbReference type="GO" id="GO:0016679">
    <property type="term" value="F:oxidoreductase activity, acting on diphenols and related substances as donors"/>
    <property type="evidence" value="ECO:0007669"/>
    <property type="project" value="TreeGrafter"/>
</dbReference>
<comment type="subunit">
    <text evidence="8">Heterodimer of a catalytic subunit (MsrP) and a heme-binding subunit (MsrQ).</text>
</comment>
<evidence type="ECO:0000256" key="7">
    <source>
        <dbReference type="ARBA" id="ARBA00023136"/>
    </source>
</evidence>
<dbReference type="RefSeq" id="WP_130604163.1">
    <property type="nucleotide sequence ID" value="NZ_CP034759.1"/>
</dbReference>
<evidence type="ECO:0000256" key="2">
    <source>
        <dbReference type="ARBA" id="ARBA00022448"/>
    </source>
</evidence>
<protein>
    <recommendedName>
        <fullName evidence="8">Protein-methionine-sulfoxide reductase heme-binding subunit MsrQ</fullName>
    </recommendedName>
    <alternativeName>
        <fullName evidence="8">Flavocytochrome MsrQ</fullName>
    </alternativeName>
</protein>
<dbReference type="GO" id="GO:0009055">
    <property type="term" value="F:electron transfer activity"/>
    <property type="evidence" value="ECO:0007669"/>
    <property type="project" value="UniProtKB-UniRule"/>
</dbReference>
<feature type="domain" description="Ferric oxidoreductase" evidence="9">
    <location>
        <begin position="61"/>
        <end position="173"/>
    </location>
</feature>
<keyword evidence="8" id="KW-0479">Metal-binding</keyword>
<accession>A0A4P6P770</accession>
<evidence type="ECO:0000256" key="3">
    <source>
        <dbReference type="ARBA" id="ARBA00022617"/>
    </source>
</evidence>
<comment type="cofactor">
    <cofactor evidence="8">
        <name>heme b</name>
        <dbReference type="ChEBI" id="CHEBI:60344"/>
    </cofactor>
    <text evidence="8">Binds 1 heme b (iron(II)-protoporphyrin IX) group per subunit.</text>
</comment>
<dbReference type="NCBIfam" id="NF003831">
    <property type="entry name" value="PRK05419.1-2"/>
    <property type="match status" value="1"/>
</dbReference>
<keyword evidence="8" id="KW-0285">Flavoprotein</keyword>
<keyword evidence="4 8" id="KW-0812">Transmembrane</keyword>
<evidence type="ECO:0000256" key="4">
    <source>
        <dbReference type="ARBA" id="ARBA00022692"/>
    </source>
</evidence>
<reference evidence="10 11" key="1">
    <citation type="submission" date="2018-12" db="EMBL/GenBank/DDBJ databases">
        <title>Complete genome of Litorilituus sediminis.</title>
        <authorList>
            <person name="Liu A."/>
            <person name="Rong J."/>
        </authorList>
    </citation>
    <scope>NUCLEOTIDE SEQUENCE [LARGE SCALE GENOMIC DNA]</scope>
    <source>
        <strain evidence="10 11">JCM 17549</strain>
    </source>
</reference>
<gene>
    <name evidence="8 10" type="primary">msrQ</name>
    <name evidence="10" type="ORF">EMK97_18050</name>
</gene>
<keyword evidence="6 8" id="KW-0408">Iron</keyword>
<comment type="function">
    <text evidence="8">Part of the MsrPQ system that repairs oxidized periplasmic proteins containing methionine sulfoxide residues (Met-O), using respiratory chain electrons. Thus protects these proteins from oxidative-stress damage caused by reactive species of oxygen and chlorine generated by the host defense mechanisms. MsrPQ is essential for the maintenance of envelope integrity under bleach stress, rescuing a wide series of structurally unrelated periplasmic proteins from methionine oxidation. MsrQ provides electrons for reduction to the reductase catalytic subunit MsrP, using the quinone pool of the respiratory chain.</text>
</comment>
<feature type="transmembrane region" description="Helical" evidence="8">
    <location>
        <begin position="185"/>
        <end position="203"/>
    </location>
</feature>
<dbReference type="AlphaFoldDB" id="A0A4P6P770"/>
<dbReference type="OrthoDB" id="9788328at2"/>
<dbReference type="HAMAP" id="MF_01207">
    <property type="entry name" value="MsrQ"/>
    <property type="match status" value="1"/>
</dbReference>
<comment type="similarity">
    <text evidence="8">Belongs to the MsrQ family.</text>
</comment>
<dbReference type="PANTHER" id="PTHR36964">
    <property type="entry name" value="PROTEIN-METHIONINE-SULFOXIDE REDUCTASE HEME-BINDING SUBUNIT MSRQ"/>
    <property type="match status" value="1"/>
</dbReference>
<keyword evidence="3 8" id="KW-0349">Heme</keyword>
<keyword evidence="8" id="KW-1003">Cell membrane</keyword>
<feature type="transmembrane region" description="Helical" evidence="8">
    <location>
        <begin position="21"/>
        <end position="44"/>
    </location>
</feature>
<keyword evidence="7 8" id="KW-0472">Membrane</keyword>
<dbReference type="InterPro" id="IPR022837">
    <property type="entry name" value="MsrQ-like"/>
</dbReference>
<feature type="transmembrane region" description="Helical" evidence="8">
    <location>
        <begin position="56"/>
        <end position="78"/>
    </location>
</feature>
<evidence type="ECO:0000256" key="5">
    <source>
        <dbReference type="ARBA" id="ARBA00022989"/>
    </source>
</evidence>
<evidence type="ECO:0000256" key="8">
    <source>
        <dbReference type="HAMAP-Rule" id="MF_01207"/>
    </source>
</evidence>
<keyword evidence="11" id="KW-1185">Reference proteome</keyword>
<dbReference type="Proteomes" id="UP000290244">
    <property type="component" value="Chromosome"/>
</dbReference>
<dbReference type="GO" id="GO:0010181">
    <property type="term" value="F:FMN binding"/>
    <property type="evidence" value="ECO:0007669"/>
    <property type="project" value="UniProtKB-UniRule"/>
</dbReference>
<keyword evidence="2 8" id="KW-0813">Transport</keyword>
<keyword evidence="8" id="KW-0288">FMN</keyword>
<evidence type="ECO:0000256" key="1">
    <source>
        <dbReference type="ARBA" id="ARBA00004141"/>
    </source>
</evidence>
<evidence type="ECO:0000313" key="11">
    <source>
        <dbReference type="Proteomes" id="UP000290244"/>
    </source>
</evidence>
<keyword evidence="5 8" id="KW-1133">Transmembrane helix</keyword>
<organism evidence="10 11">
    <name type="scientific">Litorilituus sediminis</name>
    <dbReference type="NCBI Taxonomy" id="718192"/>
    <lineage>
        <taxon>Bacteria</taxon>
        <taxon>Pseudomonadati</taxon>
        <taxon>Pseudomonadota</taxon>
        <taxon>Gammaproteobacteria</taxon>
        <taxon>Alteromonadales</taxon>
        <taxon>Colwelliaceae</taxon>
        <taxon>Litorilituus</taxon>
    </lineage>
</organism>
<dbReference type="Pfam" id="PF01794">
    <property type="entry name" value="Ferric_reduct"/>
    <property type="match status" value="1"/>
</dbReference>
<feature type="transmembrane region" description="Helical" evidence="8">
    <location>
        <begin position="128"/>
        <end position="149"/>
    </location>
</feature>
<sequence length="220" mass="24773">MTIVKLSKAAPSNKLSSSAKVTGLKVIIHILALLPVVQIYYLAFTAQISGDVVQRLIHFTGIGAFNLLLITLAVTPVAKRFKQGYLMQVKRLLGLYSFFYGLLHVLNFMLFDLQLDLALFFAEVVKRPYITIGMLAFIALTALAVTSISRIKRRMGKRWQALHNVIYLIAILVAVHFYWSVKSELTSPIFYFAITLILLSFRYKKLNALISSVFARKSAP</sequence>
<evidence type="ECO:0000313" key="10">
    <source>
        <dbReference type="EMBL" id="QBG37501.1"/>
    </source>
</evidence>
<dbReference type="KEGG" id="lsd:EMK97_18050"/>